<evidence type="ECO:0000313" key="3">
    <source>
        <dbReference type="Proteomes" id="UP000830375"/>
    </source>
</evidence>
<comment type="caution">
    <text evidence="2">The sequence shown here is derived from an EMBL/GenBank/DDBJ whole genome shotgun (WGS) entry which is preliminary data.</text>
</comment>
<sequence length="85" mass="9911">MEWKKGDEEGQGNIQRNRAGRRLRKDQEDGQKAAKTKAQQREKRKNLRTHLRTLRKMTMMSSNNLTGALPHTQPTKQTNRLLSNL</sequence>
<feature type="compositionally biased region" description="Polar residues" evidence="1">
    <location>
        <begin position="59"/>
        <end position="85"/>
    </location>
</feature>
<evidence type="ECO:0000313" key="2">
    <source>
        <dbReference type="EMBL" id="KAI2663897.1"/>
    </source>
</evidence>
<feature type="compositionally biased region" description="Basic residues" evidence="1">
    <location>
        <begin position="42"/>
        <end position="55"/>
    </location>
</feature>
<protein>
    <submittedName>
        <fullName evidence="2">Glucosidase 2 subunit beta</fullName>
    </submittedName>
</protein>
<gene>
    <name evidence="2" type="ORF">H4Q32_012525</name>
</gene>
<evidence type="ECO:0000256" key="1">
    <source>
        <dbReference type="SAM" id="MobiDB-lite"/>
    </source>
</evidence>
<feature type="region of interest" description="Disordered" evidence="1">
    <location>
        <begin position="1"/>
        <end position="85"/>
    </location>
</feature>
<reference evidence="2 3" key="1">
    <citation type="submission" date="2022-01" db="EMBL/GenBank/DDBJ databases">
        <title>A high-quality chromosome-level genome assembly of rohu carp, Labeo rohita.</title>
        <authorList>
            <person name="Arick M.A. II"/>
            <person name="Hsu C.-Y."/>
            <person name="Magbanua Z."/>
            <person name="Pechanova O."/>
            <person name="Grover C."/>
            <person name="Miller E."/>
            <person name="Thrash A."/>
            <person name="Ezzel L."/>
            <person name="Alam S."/>
            <person name="Benzie J."/>
            <person name="Hamilton M."/>
            <person name="Karsi A."/>
            <person name="Lawrence M.L."/>
            <person name="Peterson D.G."/>
        </authorList>
    </citation>
    <scope>NUCLEOTIDE SEQUENCE [LARGE SCALE GENOMIC DNA]</scope>
    <source>
        <strain evidence="3">BAU-BD-2019</strain>
        <tissue evidence="2">Blood</tissue>
    </source>
</reference>
<dbReference type="EMBL" id="JACTAM010000006">
    <property type="protein sequence ID" value="KAI2663897.1"/>
    <property type="molecule type" value="Genomic_DNA"/>
</dbReference>
<dbReference type="Proteomes" id="UP000830375">
    <property type="component" value="Unassembled WGS sequence"/>
</dbReference>
<keyword evidence="3" id="KW-1185">Reference proteome</keyword>
<name>A0ABQ8MNF5_LABRO</name>
<accession>A0ABQ8MNF5</accession>
<proteinExistence type="predicted"/>
<organism evidence="2 3">
    <name type="scientific">Labeo rohita</name>
    <name type="common">Indian major carp</name>
    <name type="synonym">Cyprinus rohita</name>
    <dbReference type="NCBI Taxonomy" id="84645"/>
    <lineage>
        <taxon>Eukaryota</taxon>
        <taxon>Metazoa</taxon>
        <taxon>Chordata</taxon>
        <taxon>Craniata</taxon>
        <taxon>Vertebrata</taxon>
        <taxon>Euteleostomi</taxon>
        <taxon>Actinopterygii</taxon>
        <taxon>Neopterygii</taxon>
        <taxon>Teleostei</taxon>
        <taxon>Ostariophysi</taxon>
        <taxon>Cypriniformes</taxon>
        <taxon>Cyprinidae</taxon>
        <taxon>Labeoninae</taxon>
        <taxon>Labeonini</taxon>
        <taxon>Labeo</taxon>
    </lineage>
</organism>